<gene>
    <name evidence="2" type="ORF">DT065_04455</name>
</gene>
<proteinExistence type="predicted"/>
<feature type="transmembrane region" description="Helical" evidence="1">
    <location>
        <begin position="194"/>
        <end position="216"/>
    </location>
</feature>
<name>A0A345BWL4_9BACI</name>
<dbReference type="AlphaFoldDB" id="A0A345BWL4"/>
<evidence type="ECO:0000256" key="1">
    <source>
        <dbReference type="SAM" id="Phobius"/>
    </source>
</evidence>
<dbReference type="Pfam" id="PF13347">
    <property type="entry name" value="MFS_2"/>
    <property type="match status" value="1"/>
</dbReference>
<feature type="transmembrane region" description="Helical" evidence="1">
    <location>
        <begin position="104"/>
        <end position="122"/>
    </location>
</feature>
<dbReference type="GO" id="GO:0015293">
    <property type="term" value="F:symporter activity"/>
    <property type="evidence" value="ECO:0007669"/>
    <property type="project" value="InterPro"/>
</dbReference>
<evidence type="ECO:0000313" key="3">
    <source>
        <dbReference type="Proteomes" id="UP000252100"/>
    </source>
</evidence>
<feature type="transmembrane region" description="Helical" evidence="1">
    <location>
        <begin position="390"/>
        <end position="410"/>
    </location>
</feature>
<dbReference type="InterPro" id="IPR039672">
    <property type="entry name" value="MFS_2"/>
</dbReference>
<feature type="transmembrane region" description="Helical" evidence="1">
    <location>
        <begin position="422"/>
        <end position="445"/>
    </location>
</feature>
<evidence type="ECO:0000313" key="2">
    <source>
        <dbReference type="EMBL" id="AXF55345.1"/>
    </source>
</evidence>
<dbReference type="OrthoDB" id="9764596at2"/>
<feature type="transmembrane region" description="Helical" evidence="1">
    <location>
        <begin position="314"/>
        <end position="331"/>
    </location>
</feature>
<dbReference type="PANTHER" id="PTHR11328:SF24">
    <property type="entry name" value="MAJOR FACILITATOR SUPERFAMILY (MFS) PROFILE DOMAIN-CONTAINING PROTEIN"/>
    <property type="match status" value="1"/>
</dbReference>
<feature type="transmembrane region" description="Helical" evidence="1">
    <location>
        <begin position="286"/>
        <end position="307"/>
    </location>
</feature>
<keyword evidence="1" id="KW-0812">Transmembrane</keyword>
<dbReference type="GO" id="GO:0008643">
    <property type="term" value="P:carbohydrate transport"/>
    <property type="evidence" value="ECO:0007669"/>
    <property type="project" value="InterPro"/>
</dbReference>
<dbReference type="GO" id="GO:0005886">
    <property type="term" value="C:plasma membrane"/>
    <property type="evidence" value="ECO:0007669"/>
    <property type="project" value="TreeGrafter"/>
</dbReference>
<feature type="transmembrane region" description="Helical" evidence="1">
    <location>
        <begin position="337"/>
        <end position="358"/>
    </location>
</feature>
<feature type="transmembrane region" description="Helical" evidence="1">
    <location>
        <begin position="34"/>
        <end position="58"/>
    </location>
</feature>
<dbReference type="InterPro" id="IPR036259">
    <property type="entry name" value="MFS_trans_sf"/>
</dbReference>
<keyword evidence="1" id="KW-1133">Transmembrane helix</keyword>
<dbReference type="GO" id="GO:0006814">
    <property type="term" value="P:sodium ion transport"/>
    <property type="evidence" value="ECO:0007669"/>
    <property type="project" value="InterPro"/>
</dbReference>
<keyword evidence="1" id="KW-0472">Membrane</keyword>
<dbReference type="CDD" id="cd17332">
    <property type="entry name" value="MFS_MelB_like"/>
    <property type="match status" value="1"/>
</dbReference>
<sequence length="468" mass="50708">MKRGQKFMLEQSNKEESMDQSSLKIEKPLKKEMWGYALSAFGVFVTWNLIGSFLSYYYTDVAGIAAGAVGTLMLVARLFDGFTDLGMGIIVDKTKSKHGSARPWLLWTAVPFGLAIVLVFSVPDIGETGMLLYAYVTYLGFVLLYTMVSISYKSLQGFMTPYQDSRSLTNTYSGIFNFSGALVAAVLSQPLAGLIGWTAVAAIYGSIAIVFILITFRSVKERVGPNTFNSGDNVPFILGLKSLFKNKYWAITAVFSVVFYAMVALVQGSSIYYAQVVLGNANLVPIIGLALTLPMIIGLLFMGPIVVKIGKRNASLIGVVVIIIGQSVKWIDPAHLPIYLIGSAIAGLGIMAPQAYIFGMINDTAEYGEYKTGLRTVGLVNSGSSFGTKAGSGIGLALIGWLLSFGGYIGGQAEQSPLALEMILAINIYIPIILAILLIILLMFYKLDKEHSTIVAELQRRKINQMGE</sequence>
<keyword evidence="3" id="KW-1185">Reference proteome</keyword>
<feature type="transmembrane region" description="Helical" evidence="1">
    <location>
        <begin position="128"/>
        <end position="148"/>
    </location>
</feature>
<dbReference type="SUPFAM" id="SSF103473">
    <property type="entry name" value="MFS general substrate transporter"/>
    <property type="match status" value="1"/>
</dbReference>
<dbReference type="Gene3D" id="1.20.1250.20">
    <property type="entry name" value="MFS general substrate transporter like domains"/>
    <property type="match status" value="2"/>
</dbReference>
<dbReference type="InterPro" id="IPR001927">
    <property type="entry name" value="Na/Gal_symport"/>
</dbReference>
<feature type="transmembrane region" description="Helical" evidence="1">
    <location>
        <begin position="64"/>
        <end position="83"/>
    </location>
</feature>
<reference evidence="2 3" key="1">
    <citation type="journal article" date="2018" name="J. Microbiol.">
        <title>Salicibibacter kimchii gen. nov., sp. nov., a moderately halophilic and alkalitolerant bacterium in the family Bacillaceae, isolated from kimchi.</title>
        <authorList>
            <person name="Jang J.Y."/>
            <person name="Oh Y.J."/>
            <person name="Lim S.K."/>
            <person name="Park H.K."/>
            <person name="Lee C."/>
            <person name="Kim J.Y."/>
            <person name="Lee M.A."/>
            <person name="Choi H.J."/>
        </authorList>
    </citation>
    <scope>NUCLEOTIDE SEQUENCE [LARGE SCALE GENOMIC DNA]</scope>
    <source>
        <strain evidence="2 3">NKC1-1</strain>
    </source>
</reference>
<dbReference type="KEGG" id="rue:DT065_04455"/>
<organism evidence="2 3">
    <name type="scientific">Salicibibacter kimchii</name>
    <dbReference type="NCBI Taxonomy" id="2099786"/>
    <lineage>
        <taxon>Bacteria</taxon>
        <taxon>Bacillati</taxon>
        <taxon>Bacillota</taxon>
        <taxon>Bacilli</taxon>
        <taxon>Bacillales</taxon>
        <taxon>Bacillaceae</taxon>
        <taxon>Salicibibacter</taxon>
    </lineage>
</organism>
<feature type="transmembrane region" description="Helical" evidence="1">
    <location>
        <begin position="169"/>
        <end position="188"/>
    </location>
</feature>
<protein>
    <submittedName>
        <fullName evidence="2">MFS transporter</fullName>
    </submittedName>
</protein>
<dbReference type="PANTHER" id="PTHR11328">
    <property type="entry name" value="MAJOR FACILITATOR SUPERFAMILY DOMAIN-CONTAINING PROTEIN"/>
    <property type="match status" value="1"/>
</dbReference>
<dbReference type="NCBIfam" id="TIGR00792">
    <property type="entry name" value="gph"/>
    <property type="match status" value="1"/>
</dbReference>
<accession>A0A345BWL4</accession>
<feature type="transmembrane region" description="Helical" evidence="1">
    <location>
        <begin position="248"/>
        <end position="274"/>
    </location>
</feature>
<dbReference type="EMBL" id="CP031092">
    <property type="protein sequence ID" value="AXF55345.1"/>
    <property type="molecule type" value="Genomic_DNA"/>
</dbReference>
<dbReference type="Proteomes" id="UP000252100">
    <property type="component" value="Chromosome"/>
</dbReference>